<organism evidence="2 3">
    <name type="scientific">Vitrella brassicaformis (strain CCMP3155)</name>
    <dbReference type="NCBI Taxonomy" id="1169540"/>
    <lineage>
        <taxon>Eukaryota</taxon>
        <taxon>Sar</taxon>
        <taxon>Alveolata</taxon>
        <taxon>Colpodellida</taxon>
        <taxon>Vitrellaceae</taxon>
        <taxon>Vitrella</taxon>
    </lineage>
</organism>
<dbReference type="InParanoid" id="A0A0G4EL03"/>
<dbReference type="InterPro" id="IPR028156">
    <property type="entry name" value="RIP"/>
</dbReference>
<feature type="region of interest" description="Disordered" evidence="1">
    <location>
        <begin position="68"/>
        <end position="89"/>
    </location>
</feature>
<name>A0A0G4EL03_VITBC</name>
<evidence type="ECO:0000256" key="1">
    <source>
        <dbReference type="SAM" id="MobiDB-lite"/>
    </source>
</evidence>
<dbReference type="AlphaFoldDB" id="A0A0G4EL03"/>
<dbReference type="GO" id="GO:0006606">
    <property type="term" value="P:protein import into nucleus"/>
    <property type="evidence" value="ECO:0007669"/>
    <property type="project" value="TreeGrafter"/>
</dbReference>
<proteinExistence type="predicted"/>
<sequence length="229" mass="26081">MSLAGDGPRVGVRQGVKRDWTPRAKQELRRICLERLKQDRQRLLDDYRRVELTQSDAVTGNWVRDAPYQQERPSSALPPSPSLPSVREARRAVREPLDISMREDDADVAITLADDEYIDLLLFIEQSIKEEMQIQEGEEYLAREDADLDEESAALEEEWRLREQDNIVCPLCGRQTVDVRYGTVMCKVGGCGFRLCVQDEAWIATQSGSASTRPSRNTVNTAWPRLSLS</sequence>
<protein>
    <recommendedName>
        <fullName evidence="4">RPA-interacting protein C-terminal domain-containing protein</fullName>
    </recommendedName>
</protein>
<reference evidence="2 3" key="1">
    <citation type="submission" date="2014-11" db="EMBL/GenBank/DDBJ databases">
        <authorList>
            <person name="Zhu J."/>
            <person name="Qi W."/>
            <person name="Song R."/>
        </authorList>
    </citation>
    <scope>NUCLEOTIDE SEQUENCE [LARGE SCALE GENOMIC DNA]</scope>
</reference>
<dbReference type="PANTHER" id="PTHR31742">
    <property type="entry name" value="RPA-INTERACTING PROTEIN RPAIN"/>
    <property type="match status" value="1"/>
</dbReference>
<evidence type="ECO:0008006" key="4">
    <source>
        <dbReference type="Google" id="ProtNLM"/>
    </source>
</evidence>
<evidence type="ECO:0000313" key="3">
    <source>
        <dbReference type="Proteomes" id="UP000041254"/>
    </source>
</evidence>
<dbReference type="VEuPathDB" id="CryptoDB:Vbra_20497"/>
<gene>
    <name evidence="2" type="ORF">Vbra_20497</name>
</gene>
<accession>A0A0G4EL03</accession>
<dbReference type="PANTHER" id="PTHR31742:SF1">
    <property type="entry name" value="RPA-INTERACTING PROTEIN"/>
    <property type="match status" value="1"/>
</dbReference>
<keyword evidence="3" id="KW-1185">Reference proteome</keyword>
<dbReference type="Proteomes" id="UP000041254">
    <property type="component" value="Unassembled WGS sequence"/>
</dbReference>
<dbReference type="GO" id="GO:0005634">
    <property type="term" value="C:nucleus"/>
    <property type="evidence" value="ECO:0007669"/>
    <property type="project" value="TreeGrafter"/>
</dbReference>
<dbReference type="EMBL" id="CDMY01000262">
    <property type="protein sequence ID" value="CEL98081.1"/>
    <property type="molecule type" value="Genomic_DNA"/>
</dbReference>
<evidence type="ECO:0000313" key="2">
    <source>
        <dbReference type="EMBL" id="CEL98081.1"/>
    </source>
</evidence>